<dbReference type="InterPro" id="IPR014729">
    <property type="entry name" value="Rossmann-like_a/b/a_fold"/>
</dbReference>
<dbReference type="Gene3D" id="3.40.50.620">
    <property type="entry name" value="HUPs"/>
    <property type="match status" value="1"/>
</dbReference>
<evidence type="ECO:0000313" key="2">
    <source>
        <dbReference type="EMBL" id="GHA33142.1"/>
    </source>
</evidence>
<organism evidence="2 3">
    <name type="scientific">Salinimicrobium marinum</name>
    <dbReference type="NCBI Taxonomy" id="680283"/>
    <lineage>
        <taxon>Bacteria</taxon>
        <taxon>Pseudomonadati</taxon>
        <taxon>Bacteroidota</taxon>
        <taxon>Flavobacteriia</taxon>
        <taxon>Flavobacteriales</taxon>
        <taxon>Flavobacteriaceae</taxon>
        <taxon>Salinimicrobium</taxon>
    </lineage>
</organism>
<dbReference type="RefSeq" id="WP_189603938.1">
    <property type="nucleotide sequence ID" value="NZ_BMXB01000003.1"/>
</dbReference>
<reference evidence="2" key="2">
    <citation type="submission" date="2020-09" db="EMBL/GenBank/DDBJ databases">
        <authorList>
            <person name="Sun Q."/>
            <person name="Kim S."/>
        </authorList>
    </citation>
    <scope>NUCLEOTIDE SEQUENCE</scope>
    <source>
        <strain evidence="2">KCTC 12719</strain>
    </source>
</reference>
<protein>
    <recommendedName>
        <fullName evidence="1">Diphthamide synthase domain-containing protein</fullName>
    </recommendedName>
</protein>
<dbReference type="Gene3D" id="3.90.1490.10">
    <property type="entry name" value="putative n-type atp pyrophosphatase, domain 2"/>
    <property type="match status" value="1"/>
</dbReference>
<dbReference type="SUPFAM" id="SSF52402">
    <property type="entry name" value="Adenine nucleotide alpha hydrolases-like"/>
    <property type="match status" value="1"/>
</dbReference>
<feature type="domain" description="Diphthamide synthase" evidence="1">
    <location>
        <begin position="3"/>
        <end position="200"/>
    </location>
</feature>
<dbReference type="Proteomes" id="UP000610456">
    <property type="component" value="Unassembled WGS sequence"/>
</dbReference>
<reference evidence="2" key="1">
    <citation type="journal article" date="2014" name="Int. J. Syst. Evol. Microbiol.">
        <title>Complete genome sequence of Corynebacterium casei LMG S-19264T (=DSM 44701T), isolated from a smear-ripened cheese.</title>
        <authorList>
            <consortium name="US DOE Joint Genome Institute (JGI-PGF)"/>
            <person name="Walter F."/>
            <person name="Albersmeier A."/>
            <person name="Kalinowski J."/>
            <person name="Ruckert C."/>
        </authorList>
    </citation>
    <scope>NUCLEOTIDE SEQUENCE</scope>
    <source>
        <strain evidence="2">KCTC 12719</strain>
    </source>
</reference>
<dbReference type="EMBL" id="BMXB01000003">
    <property type="protein sequence ID" value="GHA33142.1"/>
    <property type="molecule type" value="Genomic_DNA"/>
</dbReference>
<dbReference type="AlphaFoldDB" id="A0A918VVG4"/>
<dbReference type="Pfam" id="PF01902">
    <property type="entry name" value="Diphthami_syn_2"/>
    <property type="match status" value="1"/>
</dbReference>
<proteinExistence type="predicted"/>
<dbReference type="InterPro" id="IPR002761">
    <property type="entry name" value="Diphthami_syn_dom"/>
</dbReference>
<evidence type="ECO:0000259" key="1">
    <source>
        <dbReference type="Pfam" id="PF01902"/>
    </source>
</evidence>
<dbReference type="InterPro" id="IPR030662">
    <property type="entry name" value="DPH6/MJ0570"/>
</dbReference>
<name>A0A918VVG4_9FLAO</name>
<gene>
    <name evidence="2" type="ORF">GCM10007103_13270</name>
</gene>
<sequence length="241" mass="27882">MKKAFLNWSSGKDSAFALYKLQQEKEFSVEKLVTTVNSDLDRISMHGLRKDLLLKQAENLNIPLHIIPLSGKVSMGTYNEVMEAETLKLASEGFQYSIFGDIFLEDLKKYREDQLQKTPLQPVFPLWKRDTKILMKEFLAAGFKAITVCVNAKLLDQSFCGRLIDESFLNDLPKGVDPCGENGEFHTFVFDGPIFMEPVRFEKGDFVQRTYKPEKEEEDNCFKEKQENWDTSFWYCDLLAL</sequence>
<dbReference type="PIRSF" id="PIRSF039123">
    <property type="entry name" value="Diphthamide_synthase"/>
    <property type="match status" value="1"/>
</dbReference>
<comment type="caution">
    <text evidence="2">The sequence shown here is derived from an EMBL/GenBank/DDBJ whole genome shotgun (WGS) entry which is preliminary data.</text>
</comment>
<keyword evidence="3" id="KW-1185">Reference proteome</keyword>
<accession>A0A918VVG4</accession>
<dbReference type="CDD" id="cd01994">
    <property type="entry name" value="AANH_PF0828-like"/>
    <property type="match status" value="1"/>
</dbReference>
<evidence type="ECO:0000313" key="3">
    <source>
        <dbReference type="Proteomes" id="UP000610456"/>
    </source>
</evidence>